<keyword evidence="10" id="KW-1185">Reference proteome</keyword>
<keyword evidence="2" id="KW-0863">Zinc-finger</keyword>
<keyword evidence="3" id="KW-0862">Zinc</keyword>
<comment type="caution">
    <text evidence="9">The sequence shown here is derived from an EMBL/GenBank/DDBJ whole genome shotgun (WGS) entry which is preliminary data.</text>
</comment>
<dbReference type="STRING" id="337451.A0A443PJY8"/>
<keyword evidence="5" id="KW-0804">Transcription</keyword>
<reference evidence="9 10" key="1">
    <citation type="journal article" date="2019" name="Nat. Plants">
        <title>Stout camphor tree genome fills gaps in understanding of flowering plant genome evolution.</title>
        <authorList>
            <person name="Chaw S.M."/>
            <person name="Liu Y.C."/>
            <person name="Wu Y.W."/>
            <person name="Wang H.Y."/>
            <person name="Lin C.I."/>
            <person name="Wu C.S."/>
            <person name="Ke H.M."/>
            <person name="Chang L.Y."/>
            <person name="Hsu C.Y."/>
            <person name="Yang H.T."/>
            <person name="Sudianto E."/>
            <person name="Hsu M.H."/>
            <person name="Wu K.P."/>
            <person name="Wang L.N."/>
            <person name="Leebens-Mack J.H."/>
            <person name="Tsai I.J."/>
        </authorList>
    </citation>
    <scope>NUCLEOTIDE SEQUENCE [LARGE SCALE GENOMIC DNA]</scope>
    <source>
        <strain evidence="10">cv. Chaw 1501</strain>
        <tissue evidence="9">Young leaves</tissue>
    </source>
</reference>
<dbReference type="Proteomes" id="UP000283530">
    <property type="component" value="Unassembled WGS sequence"/>
</dbReference>
<dbReference type="SUPFAM" id="SSF82199">
    <property type="entry name" value="SET domain"/>
    <property type="match status" value="1"/>
</dbReference>
<evidence type="ECO:0000256" key="6">
    <source>
        <dbReference type="SAM" id="MobiDB-lite"/>
    </source>
</evidence>
<evidence type="ECO:0000256" key="2">
    <source>
        <dbReference type="ARBA" id="ARBA00022771"/>
    </source>
</evidence>
<evidence type="ECO:0000313" key="10">
    <source>
        <dbReference type="Proteomes" id="UP000283530"/>
    </source>
</evidence>
<dbReference type="InterPro" id="IPR034732">
    <property type="entry name" value="EPHD"/>
</dbReference>
<dbReference type="PROSITE" id="PS51257">
    <property type="entry name" value="PROKAR_LIPOPROTEIN"/>
    <property type="match status" value="1"/>
</dbReference>
<dbReference type="GO" id="GO:0045893">
    <property type="term" value="P:positive regulation of DNA-templated transcription"/>
    <property type="evidence" value="ECO:0007669"/>
    <property type="project" value="TreeGrafter"/>
</dbReference>
<evidence type="ECO:0000256" key="5">
    <source>
        <dbReference type="ARBA" id="ARBA00023163"/>
    </source>
</evidence>
<keyword evidence="4" id="KW-0805">Transcription regulation</keyword>
<dbReference type="PROSITE" id="PS51805">
    <property type="entry name" value="EPHD"/>
    <property type="match status" value="1"/>
</dbReference>
<feature type="signal peptide" evidence="7">
    <location>
        <begin position="1"/>
        <end position="30"/>
    </location>
</feature>
<name>A0A443PJY8_9MAGN</name>
<evidence type="ECO:0000259" key="8">
    <source>
        <dbReference type="PROSITE" id="PS51805"/>
    </source>
</evidence>
<dbReference type="InterPro" id="IPR001214">
    <property type="entry name" value="SET_dom"/>
</dbReference>
<evidence type="ECO:0000256" key="7">
    <source>
        <dbReference type="SAM" id="SignalP"/>
    </source>
</evidence>
<dbReference type="GO" id="GO:0008270">
    <property type="term" value="F:zinc ion binding"/>
    <property type="evidence" value="ECO:0007669"/>
    <property type="project" value="UniProtKB-KW"/>
</dbReference>
<organism evidence="9 10">
    <name type="scientific">Cinnamomum micranthum f. kanehirae</name>
    <dbReference type="NCBI Taxonomy" id="337451"/>
    <lineage>
        <taxon>Eukaryota</taxon>
        <taxon>Viridiplantae</taxon>
        <taxon>Streptophyta</taxon>
        <taxon>Embryophyta</taxon>
        <taxon>Tracheophyta</taxon>
        <taxon>Spermatophyta</taxon>
        <taxon>Magnoliopsida</taxon>
        <taxon>Magnoliidae</taxon>
        <taxon>Laurales</taxon>
        <taxon>Lauraceae</taxon>
        <taxon>Cinnamomum</taxon>
    </lineage>
</organism>
<dbReference type="Pfam" id="PF00856">
    <property type="entry name" value="SET"/>
    <property type="match status" value="1"/>
</dbReference>
<dbReference type="SMART" id="SM00317">
    <property type="entry name" value="SET"/>
    <property type="match status" value="1"/>
</dbReference>
<sequence length="537" mass="60694">MRRRRRRRRFGRRVAATTFGVLLLPHPASQACVLCGYEGGAMTRALKSQNIVKGLLDAWKGGVEEAAYGNSVALSDAAQDHLGSLDPLIKGGASRPEELESVSLTRPMIKPLSSDVLDANSESVIVMNTYRFLHNIQVQNTITAGVLDPTITQWVHVVCGLWTPGTRCPNVNTMSTFDVSGASRPKKNMVCSICSRPGGSCIRCRLPNCSVHFHPWCGHQKGLLQSEIEGVDNDKVGFYGRCLLHATNIGCHTSDHPVDQKEEAPKEKDFTCARTEEQINAWLHINGQKCIRGHVQPQASEIEHDCRKEYTRYKQSQGWRHLVVYKSGIHALGLYTSQFISRGAMVVEYVGEIVGLRVADKREVEYQSGRKVQYKSACYFFRIDKEHIIDATRKGGIARFVNHSCLPNCVAKVISVRNEKKKMGAGRRKKGKRGRKGRKRKRGRRKRKGKEKRRGGEEEEEKGKEKRKKEGRRRESGTGVSAILLSARLADKKILCIFPLMKLNAITRMEDYKLEEIRKMPKIFHFEARHMVWPHNL</sequence>
<dbReference type="AlphaFoldDB" id="A0A443PJY8"/>
<dbReference type="Gene3D" id="2.170.270.10">
    <property type="entry name" value="SET domain"/>
    <property type="match status" value="1"/>
</dbReference>
<evidence type="ECO:0000256" key="3">
    <source>
        <dbReference type="ARBA" id="ARBA00022833"/>
    </source>
</evidence>
<keyword evidence="1" id="KW-0479">Metal-binding</keyword>
<dbReference type="InterPro" id="IPR013083">
    <property type="entry name" value="Znf_RING/FYVE/PHD"/>
</dbReference>
<dbReference type="InterPro" id="IPR046341">
    <property type="entry name" value="SET_dom_sf"/>
</dbReference>
<dbReference type="GO" id="GO:0035097">
    <property type="term" value="C:histone methyltransferase complex"/>
    <property type="evidence" value="ECO:0007669"/>
    <property type="project" value="TreeGrafter"/>
</dbReference>
<keyword evidence="7" id="KW-0732">Signal</keyword>
<proteinExistence type="predicted"/>
<evidence type="ECO:0000256" key="1">
    <source>
        <dbReference type="ARBA" id="ARBA00022723"/>
    </source>
</evidence>
<feature type="region of interest" description="Disordered" evidence="6">
    <location>
        <begin position="420"/>
        <end position="477"/>
    </location>
</feature>
<dbReference type="GO" id="GO:0042800">
    <property type="term" value="F:histone H3K4 methyltransferase activity"/>
    <property type="evidence" value="ECO:0007669"/>
    <property type="project" value="TreeGrafter"/>
</dbReference>
<evidence type="ECO:0000313" key="9">
    <source>
        <dbReference type="EMBL" id="RWR91062.1"/>
    </source>
</evidence>
<feature type="compositionally biased region" description="Basic residues" evidence="6">
    <location>
        <begin position="423"/>
        <end position="453"/>
    </location>
</feature>
<protein>
    <recommendedName>
        <fullName evidence="8">PHD-type domain-containing protein</fullName>
    </recommendedName>
</protein>
<feature type="chain" id="PRO_5019117344" description="PHD-type domain-containing protein" evidence="7">
    <location>
        <begin position="31"/>
        <end position="537"/>
    </location>
</feature>
<accession>A0A443PJY8</accession>
<dbReference type="PANTHER" id="PTHR45838:SF4">
    <property type="entry name" value="HISTONE-LYSINE N-METHYLTRANSFERASE TRITHORAX"/>
    <property type="match status" value="1"/>
</dbReference>
<dbReference type="EMBL" id="QPKB01000008">
    <property type="protein sequence ID" value="RWR91062.1"/>
    <property type="molecule type" value="Genomic_DNA"/>
</dbReference>
<dbReference type="Pfam" id="PF13832">
    <property type="entry name" value="zf-HC5HC2H_2"/>
    <property type="match status" value="1"/>
</dbReference>
<dbReference type="OrthoDB" id="308383at2759"/>
<evidence type="ECO:0000256" key="4">
    <source>
        <dbReference type="ARBA" id="ARBA00023015"/>
    </source>
</evidence>
<gene>
    <name evidence="9" type="ORF">CKAN_02020000</name>
</gene>
<dbReference type="CDD" id="cd15571">
    <property type="entry name" value="ePHD"/>
    <property type="match status" value="1"/>
</dbReference>
<dbReference type="PANTHER" id="PTHR45838">
    <property type="entry name" value="HISTONE-LYSINE-N-METHYLTRANSFERASE 2 KMT2 FAMILY MEMBER"/>
    <property type="match status" value="1"/>
</dbReference>
<feature type="domain" description="PHD-type" evidence="8">
    <location>
        <begin position="127"/>
        <end position="246"/>
    </location>
</feature>
<dbReference type="Gene3D" id="3.30.40.10">
    <property type="entry name" value="Zinc/RING finger domain, C3HC4 (zinc finger)"/>
    <property type="match status" value="1"/>
</dbReference>